<evidence type="ECO:0000256" key="1">
    <source>
        <dbReference type="SAM" id="MobiDB-lite"/>
    </source>
</evidence>
<gene>
    <name evidence="3" type="ORF">LC586_27055</name>
</gene>
<evidence type="ECO:0000256" key="2">
    <source>
        <dbReference type="SAM" id="Phobius"/>
    </source>
</evidence>
<keyword evidence="2" id="KW-1133">Transmembrane helix</keyword>
<keyword evidence="4" id="KW-1185">Reference proteome</keyword>
<feature type="region of interest" description="Disordered" evidence="1">
    <location>
        <begin position="127"/>
        <end position="154"/>
    </location>
</feature>
<dbReference type="RefSeq" id="WP_229488298.1">
    <property type="nucleotide sequence ID" value="NZ_JAIVFQ010000058.1"/>
</dbReference>
<feature type="transmembrane region" description="Helical" evidence="2">
    <location>
        <begin position="36"/>
        <end position="56"/>
    </location>
</feature>
<reference evidence="3 4" key="1">
    <citation type="journal article" date="2021" name="Microorganisms">
        <title>Genome Evolution of Filamentous Cyanobacterium Nostoc Species: From Facultative Symbiosis to Free Living.</title>
        <authorList>
            <person name="Huo D."/>
            <person name="Li H."/>
            <person name="Cai F."/>
            <person name="Guo X."/>
            <person name="Qiao Z."/>
            <person name="Wang W."/>
            <person name="Yu G."/>
            <person name="Li R."/>
        </authorList>
    </citation>
    <scope>NUCLEOTIDE SEQUENCE [LARGE SCALE GENOMIC DNA]</scope>
    <source>
        <strain evidence="3 4">CHAB 5714</strain>
    </source>
</reference>
<keyword evidence="2" id="KW-0812">Transmembrane</keyword>
<protein>
    <submittedName>
        <fullName evidence="3">Uncharacterized protein</fullName>
    </submittedName>
</protein>
<dbReference type="Proteomes" id="UP001199525">
    <property type="component" value="Unassembled WGS sequence"/>
</dbReference>
<proteinExistence type="predicted"/>
<accession>A0ABS8IEV2</accession>
<dbReference type="EMBL" id="JAIVFQ010000058">
    <property type="protein sequence ID" value="MCC5602753.1"/>
    <property type="molecule type" value="Genomic_DNA"/>
</dbReference>
<evidence type="ECO:0000313" key="4">
    <source>
        <dbReference type="Proteomes" id="UP001199525"/>
    </source>
</evidence>
<sequence length="154" mass="17627">MSNQQPKDNTTEDDLTKYQNFDIEKQNYRLEVIKTWISGLGLLATVFAGIGLYFNYNSEKQKLVSERFSKAVEAMAAENNDRNLVGSVGGIYTLEWIANNSQKDYWTVMEVLTLYVREKAKIPTQNTLNLQKQEKKDQPGVQQNIKADVQASLR</sequence>
<comment type="caution">
    <text evidence="3">The sequence shown here is derived from an EMBL/GenBank/DDBJ whole genome shotgun (WGS) entry which is preliminary data.</text>
</comment>
<keyword evidence="2" id="KW-0472">Membrane</keyword>
<name>A0ABS8IEV2_9NOSO</name>
<evidence type="ECO:0000313" key="3">
    <source>
        <dbReference type="EMBL" id="MCC5602753.1"/>
    </source>
</evidence>
<organism evidence="3 4">
    <name type="scientific">Nostoc favosum CHAB5714</name>
    <dbReference type="NCBI Taxonomy" id="2780399"/>
    <lineage>
        <taxon>Bacteria</taxon>
        <taxon>Bacillati</taxon>
        <taxon>Cyanobacteriota</taxon>
        <taxon>Cyanophyceae</taxon>
        <taxon>Nostocales</taxon>
        <taxon>Nostocaceae</taxon>
        <taxon>Nostoc</taxon>
        <taxon>Nostoc favosum</taxon>
    </lineage>
</organism>